<sequence length="117" mass="12978">MTFEVDLYAVIKTVTPKVYPDVAPEGTTAPYATWQGIGGKSIRFLNNQAGDKRNTLMQVSVWSLTRLEALNLIRQIEDALCAASQFVCTPEGEPLSMKEPDTGLYGSVQRFSIYSNR</sequence>
<accession>A0A941I2G1</accession>
<comment type="caution">
    <text evidence="1">The sequence shown here is derived from an EMBL/GenBank/DDBJ whole genome shotgun (WGS) entry which is preliminary data.</text>
</comment>
<keyword evidence="2" id="KW-1185">Reference proteome</keyword>
<dbReference type="EMBL" id="JAGSPM010000007">
    <property type="protein sequence ID" value="MBR7747458.1"/>
    <property type="molecule type" value="Genomic_DNA"/>
</dbReference>
<evidence type="ECO:0000313" key="2">
    <source>
        <dbReference type="Proteomes" id="UP000680158"/>
    </source>
</evidence>
<dbReference type="Pfam" id="PF11367">
    <property type="entry name" value="Tail_completion_gp17"/>
    <property type="match status" value="1"/>
</dbReference>
<organism evidence="1 2">
    <name type="scientific">Undibacterium baiyunense</name>
    <dbReference type="NCBI Taxonomy" id="2828731"/>
    <lineage>
        <taxon>Bacteria</taxon>
        <taxon>Pseudomonadati</taxon>
        <taxon>Pseudomonadota</taxon>
        <taxon>Betaproteobacteria</taxon>
        <taxon>Burkholderiales</taxon>
        <taxon>Oxalobacteraceae</taxon>
        <taxon>Undibacterium</taxon>
    </lineage>
</organism>
<evidence type="ECO:0000313" key="1">
    <source>
        <dbReference type="EMBL" id="MBR7747458.1"/>
    </source>
</evidence>
<dbReference type="InterPro" id="IPR021508">
    <property type="entry name" value="Gp17-like"/>
</dbReference>
<protein>
    <submittedName>
        <fullName evidence="1">DUF3168 domain-containing protein</fullName>
    </submittedName>
</protein>
<reference evidence="1 2" key="1">
    <citation type="submission" date="2021-04" db="EMBL/GenBank/DDBJ databases">
        <title>novel species isolated from subtropical streams in China.</title>
        <authorList>
            <person name="Lu H."/>
        </authorList>
    </citation>
    <scope>NUCLEOTIDE SEQUENCE [LARGE SCALE GENOMIC DNA]</scope>
    <source>
        <strain evidence="1 2">BYS107W</strain>
    </source>
</reference>
<proteinExistence type="predicted"/>
<dbReference type="Proteomes" id="UP000680158">
    <property type="component" value="Unassembled WGS sequence"/>
</dbReference>
<dbReference type="AlphaFoldDB" id="A0A941I2G1"/>
<gene>
    <name evidence="1" type="ORF">KDM92_12770</name>
</gene>
<dbReference type="RefSeq" id="WP_212684848.1">
    <property type="nucleotide sequence ID" value="NZ_JAGSPM010000007.1"/>
</dbReference>
<name>A0A941I2G1_9BURK</name>